<comment type="similarity">
    <text evidence="14 16">Belongs to the type III pantothenate kinase family.</text>
</comment>
<organism evidence="17 18">
    <name type="scientific">Methylomonas subterranea</name>
    <dbReference type="NCBI Taxonomy" id="2952225"/>
    <lineage>
        <taxon>Bacteria</taxon>
        <taxon>Pseudomonadati</taxon>
        <taxon>Pseudomonadota</taxon>
        <taxon>Gammaproteobacteria</taxon>
        <taxon>Methylococcales</taxon>
        <taxon>Methylococcaceae</taxon>
        <taxon>Methylomonas</taxon>
    </lineage>
</organism>
<protein>
    <recommendedName>
        <fullName evidence="15 16">Type III pantothenate kinase</fullName>
        <ecNumber evidence="6 16">2.7.1.33</ecNumber>
    </recommendedName>
    <alternativeName>
        <fullName evidence="16">PanK-III</fullName>
    </alternativeName>
    <alternativeName>
        <fullName evidence="16">Pantothenic acid kinase</fullName>
    </alternativeName>
</protein>
<gene>
    <name evidence="16" type="primary">coaX</name>
    <name evidence="17" type="ORF">NP590_01035</name>
</gene>
<evidence type="ECO:0000256" key="1">
    <source>
        <dbReference type="ARBA" id="ARBA00001206"/>
    </source>
</evidence>
<evidence type="ECO:0000256" key="5">
    <source>
        <dbReference type="ARBA" id="ARBA00011738"/>
    </source>
</evidence>
<dbReference type="PANTHER" id="PTHR34265:SF1">
    <property type="entry name" value="TYPE III PANTOTHENATE KINASE"/>
    <property type="match status" value="1"/>
</dbReference>
<dbReference type="NCBIfam" id="TIGR00671">
    <property type="entry name" value="baf"/>
    <property type="match status" value="1"/>
</dbReference>
<keyword evidence="18" id="KW-1185">Reference proteome</keyword>
<comment type="function">
    <text evidence="16">Catalyzes the phosphorylation of pantothenate (Pan), the first step in CoA biosynthesis.</text>
</comment>
<dbReference type="EMBL" id="JANIBJ010000001">
    <property type="protein sequence ID" value="MCQ8102672.1"/>
    <property type="molecule type" value="Genomic_DNA"/>
</dbReference>
<keyword evidence="8 16" id="KW-0808">Transferase</keyword>
<comment type="subcellular location">
    <subcellularLocation>
        <location evidence="3 16">Cytoplasm</location>
    </subcellularLocation>
</comment>
<name>A0ABT1TB23_9GAMM</name>
<evidence type="ECO:0000256" key="13">
    <source>
        <dbReference type="ARBA" id="ARBA00022993"/>
    </source>
</evidence>
<comment type="subunit">
    <text evidence="5 16">Homodimer.</text>
</comment>
<dbReference type="EC" id="2.7.1.33" evidence="6 16"/>
<feature type="binding site" evidence="16">
    <location>
        <position position="127"/>
    </location>
    <ligand>
        <name>ATP</name>
        <dbReference type="ChEBI" id="CHEBI:30616"/>
    </ligand>
</feature>
<proteinExistence type="inferred from homology"/>
<comment type="pathway">
    <text evidence="4 16">Cofactor biosynthesis; coenzyme A biosynthesis; CoA from (R)-pantothenate: step 1/5.</text>
</comment>
<feature type="active site" description="Proton acceptor" evidence="16">
    <location>
        <position position="104"/>
    </location>
</feature>
<evidence type="ECO:0000256" key="11">
    <source>
        <dbReference type="ARBA" id="ARBA00022840"/>
    </source>
</evidence>
<dbReference type="Pfam" id="PF03309">
    <property type="entry name" value="Pan_kinase"/>
    <property type="match status" value="1"/>
</dbReference>
<comment type="cofactor">
    <cofactor evidence="2">
        <name>K(+)</name>
        <dbReference type="ChEBI" id="CHEBI:29103"/>
    </cofactor>
</comment>
<dbReference type="PANTHER" id="PTHR34265">
    <property type="entry name" value="TYPE III PANTOTHENATE KINASE"/>
    <property type="match status" value="1"/>
</dbReference>
<keyword evidence="10 16" id="KW-0418">Kinase</keyword>
<evidence type="ECO:0000256" key="15">
    <source>
        <dbReference type="ARBA" id="ARBA00040883"/>
    </source>
</evidence>
<dbReference type="GO" id="GO:0004594">
    <property type="term" value="F:pantothenate kinase activity"/>
    <property type="evidence" value="ECO:0007669"/>
    <property type="project" value="UniProtKB-EC"/>
</dbReference>
<keyword evidence="11 16" id="KW-0067">ATP-binding</keyword>
<feature type="binding site" evidence="16">
    <location>
        <begin position="6"/>
        <end position="13"/>
    </location>
    <ligand>
        <name>ATP</name>
        <dbReference type="ChEBI" id="CHEBI:30616"/>
    </ligand>
</feature>
<reference evidence="17 18" key="1">
    <citation type="submission" date="2022-07" db="EMBL/GenBank/DDBJ databases">
        <title>Methylomonas rivi sp. nov., Methylomonas rosea sp. nov., Methylomonas aureus sp. nov. and Methylomonas subterranea sp. nov., four novel methanotrophs isolated from a freshwater creek and the deep terrestrial subsurface.</title>
        <authorList>
            <person name="Abin C."/>
            <person name="Sankaranarayanan K."/>
            <person name="Garner C."/>
            <person name="Sindelar R."/>
            <person name="Kotary K."/>
            <person name="Garner R."/>
            <person name="Barclay S."/>
            <person name="Lawson P."/>
            <person name="Krumholz L."/>
        </authorList>
    </citation>
    <scope>NUCLEOTIDE SEQUENCE [LARGE SCALE GENOMIC DNA]</scope>
    <source>
        <strain evidence="17 18">SURF-2</strain>
    </source>
</reference>
<evidence type="ECO:0000256" key="9">
    <source>
        <dbReference type="ARBA" id="ARBA00022741"/>
    </source>
</evidence>
<sequence length="246" mass="26209">MRLLLDIGNSRLKWATETADGGYATVALDYRRPGFLDDLRRGWLAIDPPQTVAIASVSNRTLFESLISLSRSLWPQCRLLLPKASAAAFGVRNAYPRAEKLGVDRWLAIIAAHHHYGGDLCIVDCGTAVTVDVLQADGRHLGGLICPGLHAMKQALVANTAELDFTAQAYRGGLATATDAAIANGVGAAVTGLIEQTLRNQAVGYRLLLTGGDAACIAELLSVPYLLDAELVLKGMSIFCEGEPRP</sequence>
<evidence type="ECO:0000256" key="10">
    <source>
        <dbReference type="ARBA" id="ARBA00022777"/>
    </source>
</evidence>
<comment type="cofactor">
    <cofactor evidence="16">
        <name>NH4(+)</name>
        <dbReference type="ChEBI" id="CHEBI:28938"/>
    </cofactor>
    <cofactor evidence="16">
        <name>K(+)</name>
        <dbReference type="ChEBI" id="CHEBI:29103"/>
    </cofactor>
    <text evidence="16">A monovalent cation. Ammonium or potassium.</text>
</comment>
<dbReference type="RefSeq" id="WP_256600280.1">
    <property type="nucleotide sequence ID" value="NZ_JANIBJ010000001.1"/>
</dbReference>
<evidence type="ECO:0000256" key="7">
    <source>
        <dbReference type="ARBA" id="ARBA00022490"/>
    </source>
</evidence>
<evidence type="ECO:0000256" key="4">
    <source>
        <dbReference type="ARBA" id="ARBA00005225"/>
    </source>
</evidence>
<feature type="binding site" evidence="16">
    <location>
        <position position="124"/>
    </location>
    <ligand>
        <name>K(+)</name>
        <dbReference type="ChEBI" id="CHEBI:29103"/>
    </ligand>
</feature>
<dbReference type="InterPro" id="IPR043129">
    <property type="entry name" value="ATPase_NBD"/>
</dbReference>
<keyword evidence="7 16" id="KW-0963">Cytoplasm</keyword>
<dbReference type="InterPro" id="IPR004619">
    <property type="entry name" value="Type_III_PanK"/>
</dbReference>
<evidence type="ECO:0000313" key="18">
    <source>
        <dbReference type="Proteomes" id="UP001524499"/>
    </source>
</evidence>
<keyword evidence="12 16" id="KW-0630">Potassium</keyword>
<dbReference type="SUPFAM" id="SSF53067">
    <property type="entry name" value="Actin-like ATPase domain"/>
    <property type="match status" value="2"/>
</dbReference>
<evidence type="ECO:0000256" key="12">
    <source>
        <dbReference type="ARBA" id="ARBA00022958"/>
    </source>
</evidence>
<dbReference type="HAMAP" id="MF_01274">
    <property type="entry name" value="Pantothen_kinase_3"/>
    <property type="match status" value="1"/>
</dbReference>
<dbReference type="Proteomes" id="UP001524499">
    <property type="component" value="Unassembled WGS sequence"/>
</dbReference>
<evidence type="ECO:0000256" key="16">
    <source>
        <dbReference type="HAMAP-Rule" id="MF_01274"/>
    </source>
</evidence>
<comment type="catalytic activity">
    <reaction evidence="1 16">
        <text>(R)-pantothenate + ATP = (R)-4'-phosphopantothenate + ADP + H(+)</text>
        <dbReference type="Rhea" id="RHEA:16373"/>
        <dbReference type="ChEBI" id="CHEBI:10986"/>
        <dbReference type="ChEBI" id="CHEBI:15378"/>
        <dbReference type="ChEBI" id="CHEBI:29032"/>
        <dbReference type="ChEBI" id="CHEBI:30616"/>
        <dbReference type="ChEBI" id="CHEBI:456216"/>
        <dbReference type="EC" id="2.7.1.33"/>
    </reaction>
</comment>
<evidence type="ECO:0000256" key="2">
    <source>
        <dbReference type="ARBA" id="ARBA00001958"/>
    </source>
</evidence>
<evidence type="ECO:0000256" key="14">
    <source>
        <dbReference type="ARBA" id="ARBA00038036"/>
    </source>
</evidence>
<keyword evidence="13 16" id="KW-0173">Coenzyme A biosynthesis</keyword>
<evidence type="ECO:0000256" key="8">
    <source>
        <dbReference type="ARBA" id="ARBA00022679"/>
    </source>
</evidence>
<comment type="caution">
    <text evidence="17">The sequence shown here is derived from an EMBL/GenBank/DDBJ whole genome shotgun (WGS) entry which is preliminary data.</text>
</comment>
<keyword evidence="16" id="KW-0479">Metal-binding</keyword>
<feature type="binding site" evidence="16">
    <location>
        <position position="95"/>
    </location>
    <ligand>
        <name>substrate</name>
    </ligand>
</feature>
<dbReference type="Gene3D" id="3.30.420.40">
    <property type="match status" value="2"/>
</dbReference>
<feature type="binding site" evidence="16">
    <location>
        <position position="178"/>
    </location>
    <ligand>
        <name>substrate</name>
    </ligand>
</feature>
<feature type="binding site" evidence="16">
    <location>
        <begin position="102"/>
        <end position="105"/>
    </location>
    <ligand>
        <name>substrate</name>
    </ligand>
</feature>
<dbReference type="CDD" id="cd24015">
    <property type="entry name" value="ASKHA_NBD_PanK-III"/>
    <property type="match status" value="1"/>
</dbReference>
<keyword evidence="9 16" id="KW-0547">Nucleotide-binding</keyword>
<evidence type="ECO:0000313" key="17">
    <source>
        <dbReference type="EMBL" id="MCQ8102672.1"/>
    </source>
</evidence>
<evidence type="ECO:0000256" key="6">
    <source>
        <dbReference type="ARBA" id="ARBA00012102"/>
    </source>
</evidence>
<accession>A0ABT1TB23</accession>
<evidence type="ECO:0000256" key="3">
    <source>
        <dbReference type="ARBA" id="ARBA00004496"/>
    </source>
</evidence>